<dbReference type="InterPro" id="IPR019403">
    <property type="entry name" value="Mediator_Med19_met"/>
</dbReference>
<dbReference type="Proteomes" id="UP001497512">
    <property type="component" value="Chromosome 1"/>
</dbReference>
<name>A0ABP0T9L7_9BRYO</name>
<evidence type="ECO:0000256" key="5">
    <source>
        <dbReference type="SAM" id="MobiDB-lite"/>
    </source>
</evidence>
<feature type="compositionally biased region" description="Basic residues" evidence="5">
    <location>
        <begin position="137"/>
        <end position="150"/>
    </location>
</feature>
<keyword evidence="4" id="KW-0539">Nucleus</keyword>
<evidence type="ECO:0000256" key="1">
    <source>
        <dbReference type="ARBA" id="ARBA00004123"/>
    </source>
</evidence>
<sequence>MASSNDVGFFRLLAVEPRVQELTGAVDLLTHYSLREHYETFCKKPLPPSLAETHYLQNVVGDTEIRRGEGMELGELVQVAGTSGMPSESVTFHPLNFEMLRQAFTLRETGPISLPESERGLPTFSNKVKKELDDKDKKHKKKHKKHKHRDKDKDRDKEKEKKDREKDKDQGAKAINGEDRSRKHHKKKRRHEGEGKEGDGNKHKSKKHKHSSKVEDPGVVRRNGM</sequence>
<keyword evidence="3" id="KW-0804">Transcription</keyword>
<comment type="subcellular location">
    <subcellularLocation>
        <location evidence="1">Nucleus</location>
    </subcellularLocation>
</comment>
<evidence type="ECO:0000256" key="2">
    <source>
        <dbReference type="ARBA" id="ARBA00023015"/>
    </source>
</evidence>
<feature type="compositionally biased region" description="Basic and acidic residues" evidence="5">
    <location>
        <begin position="191"/>
        <end position="202"/>
    </location>
</feature>
<reference evidence="6 7" key="1">
    <citation type="submission" date="2024-02" db="EMBL/GenBank/DDBJ databases">
        <authorList>
            <consortium name="ELIXIR-Norway"/>
            <consortium name="Elixir Norway"/>
        </authorList>
    </citation>
    <scope>NUCLEOTIDE SEQUENCE [LARGE SCALE GENOMIC DNA]</scope>
</reference>
<evidence type="ECO:0000256" key="3">
    <source>
        <dbReference type="ARBA" id="ARBA00023163"/>
    </source>
</evidence>
<accession>A0ABP0T9L7</accession>
<organism evidence="6 7">
    <name type="scientific">Sphagnum troendelagicum</name>
    <dbReference type="NCBI Taxonomy" id="128251"/>
    <lineage>
        <taxon>Eukaryota</taxon>
        <taxon>Viridiplantae</taxon>
        <taxon>Streptophyta</taxon>
        <taxon>Embryophyta</taxon>
        <taxon>Bryophyta</taxon>
        <taxon>Sphagnophytina</taxon>
        <taxon>Sphagnopsida</taxon>
        <taxon>Sphagnales</taxon>
        <taxon>Sphagnaceae</taxon>
        <taxon>Sphagnum</taxon>
    </lineage>
</organism>
<proteinExistence type="predicted"/>
<dbReference type="PANTHER" id="PTHR22536">
    <property type="entry name" value="LUNG CANCER METASTASIS-RELATED LCMR1 PROTEIN"/>
    <property type="match status" value="1"/>
</dbReference>
<feature type="region of interest" description="Disordered" evidence="5">
    <location>
        <begin position="111"/>
        <end position="225"/>
    </location>
</feature>
<protein>
    <recommendedName>
        <fullName evidence="8">Mediator of RNA polymerase II transcription subunit 19</fullName>
    </recommendedName>
</protein>
<gene>
    <name evidence="6" type="ORF">CSSPTR1EN2_LOCUS618</name>
</gene>
<evidence type="ECO:0000313" key="6">
    <source>
        <dbReference type="EMBL" id="CAK9190021.1"/>
    </source>
</evidence>
<dbReference type="PANTHER" id="PTHR22536:SF1">
    <property type="entry name" value="MEDIATOR OF RNA POLYMERASE II TRANSCRIPTION SUBUNIT 19"/>
    <property type="match status" value="1"/>
</dbReference>
<keyword evidence="2" id="KW-0805">Transcription regulation</keyword>
<feature type="compositionally biased region" description="Basic and acidic residues" evidence="5">
    <location>
        <begin position="151"/>
        <end position="181"/>
    </location>
</feature>
<evidence type="ECO:0000313" key="7">
    <source>
        <dbReference type="Proteomes" id="UP001497512"/>
    </source>
</evidence>
<evidence type="ECO:0000256" key="4">
    <source>
        <dbReference type="ARBA" id="ARBA00023242"/>
    </source>
</evidence>
<dbReference type="EMBL" id="OZ019893">
    <property type="protein sequence ID" value="CAK9190021.1"/>
    <property type="molecule type" value="Genomic_DNA"/>
</dbReference>
<keyword evidence="7" id="KW-1185">Reference proteome</keyword>
<evidence type="ECO:0008006" key="8">
    <source>
        <dbReference type="Google" id="ProtNLM"/>
    </source>
</evidence>